<keyword evidence="2" id="KW-1185">Reference proteome</keyword>
<dbReference type="AlphaFoldDB" id="A0A1J8QG57"/>
<accession>A0A1J8QG57</accession>
<sequence length="128" mass="14472">MFRGHPRVFGAEGVALDLKKLCRVFPGSRNKERSLIKAANDDQHALFADRLAPWVHYVLIHYAYSDLYDALVFFRSALAGRGVREELVAKIARGGVGVEFEFLREAMVTYLFSLVPRVRNIETSLISS</sequence>
<protein>
    <submittedName>
        <fullName evidence="1">Uncharacterized protein</fullName>
    </submittedName>
</protein>
<reference evidence="1 2" key="1">
    <citation type="submission" date="2016-03" db="EMBL/GenBank/DDBJ databases">
        <title>Comparative genomics of the ectomycorrhizal sister species Rhizopogon vinicolor and Rhizopogon vesiculosus (Basidiomycota: Boletales) reveals a divergence of the mating type B locus.</title>
        <authorList>
            <person name="Mujic A.B."/>
            <person name="Kuo A."/>
            <person name="Tritt A."/>
            <person name="Lipzen A."/>
            <person name="Chen C."/>
            <person name="Johnson J."/>
            <person name="Sharma A."/>
            <person name="Barry K."/>
            <person name="Grigoriev I.V."/>
            <person name="Spatafora J.W."/>
        </authorList>
    </citation>
    <scope>NUCLEOTIDE SEQUENCE [LARGE SCALE GENOMIC DNA]</scope>
    <source>
        <strain evidence="1 2">AM-OR11-056</strain>
    </source>
</reference>
<evidence type="ECO:0000313" key="1">
    <source>
        <dbReference type="EMBL" id="OJA19909.1"/>
    </source>
</evidence>
<name>A0A1J8QG57_9AGAM</name>
<organism evidence="1 2">
    <name type="scientific">Rhizopogon vesiculosus</name>
    <dbReference type="NCBI Taxonomy" id="180088"/>
    <lineage>
        <taxon>Eukaryota</taxon>
        <taxon>Fungi</taxon>
        <taxon>Dikarya</taxon>
        <taxon>Basidiomycota</taxon>
        <taxon>Agaricomycotina</taxon>
        <taxon>Agaricomycetes</taxon>
        <taxon>Agaricomycetidae</taxon>
        <taxon>Boletales</taxon>
        <taxon>Suillineae</taxon>
        <taxon>Rhizopogonaceae</taxon>
        <taxon>Rhizopogon</taxon>
    </lineage>
</organism>
<dbReference type="Proteomes" id="UP000183567">
    <property type="component" value="Unassembled WGS sequence"/>
</dbReference>
<proteinExistence type="predicted"/>
<evidence type="ECO:0000313" key="2">
    <source>
        <dbReference type="Proteomes" id="UP000183567"/>
    </source>
</evidence>
<gene>
    <name evidence="1" type="ORF">AZE42_10905</name>
</gene>
<dbReference type="EMBL" id="LVVM01000791">
    <property type="protein sequence ID" value="OJA19909.1"/>
    <property type="molecule type" value="Genomic_DNA"/>
</dbReference>
<comment type="caution">
    <text evidence="1">The sequence shown here is derived from an EMBL/GenBank/DDBJ whole genome shotgun (WGS) entry which is preliminary data.</text>
</comment>
<dbReference type="OrthoDB" id="2685885at2759"/>